<feature type="transmembrane region" description="Helical" evidence="1">
    <location>
        <begin position="14"/>
        <end position="32"/>
    </location>
</feature>
<comment type="caution">
    <text evidence="2">The sequence shown here is derived from an EMBL/GenBank/DDBJ whole genome shotgun (WGS) entry which is preliminary data.</text>
</comment>
<evidence type="ECO:0000256" key="1">
    <source>
        <dbReference type="SAM" id="Phobius"/>
    </source>
</evidence>
<reference evidence="2 3" key="1">
    <citation type="journal article" date="2014" name="Nature">
        <title>An environmental bacterial taxon with a large and distinct metabolic repertoire.</title>
        <authorList>
            <person name="Wilson M.C."/>
            <person name="Mori T."/>
            <person name="Ruckert C."/>
            <person name="Uria A.R."/>
            <person name="Helf M.J."/>
            <person name="Takada K."/>
            <person name="Gernert C."/>
            <person name="Steffens U.A."/>
            <person name="Heycke N."/>
            <person name="Schmitt S."/>
            <person name="Rinke C."/>
            <person name="Helfrich E.J."/>
            <person name="Brachmann A.O."/>
            <person name="Gurgui C."/>
            <person name="Wakimoto T."/>
            <person name="Kracht M."/>
            <person name="Crusemann M."/>
            <person name="Hentschel U."/>
            <person name="Abe I."/>
            <person name="Matsunaga S."/>
            <person name="Kalinowski J."/>
            <person name="Takeyama H."/>
            <person name="Piel J."/>
        </authorList>
    </citation>
    <scope>NUCLEOTIDE SEQUENCE [LARGE SCALE GENOMIC DNA]</scope>
    <source>
        <strain evidence="3">TSY2</strain>
    </source>
</reference>
<dbReference type="HOGENOM" id="CLU_2877407_0_0_7"/>
<evidence type="ECO:0000313" key="3">
    <source>
        <dbReference type="Proteomes" id="UP000019140"/>
    </source>
</evidence>
<evidence type="ECO:0000313" key="2">
    <source>
        <dbReference type="EMBL" id="ETX09354.1"/>
    </source>
</evidence>
<name>W4MGC6_9BACT</name>
<dbReference type="Proteomes" id="UP000019140">
    <property type="component" value="Unassembled WGS sequence"/>
</dbReference>
<dbReference type="EMBL" id="AZHX01000001">
    <property type="protein sequence ID" value="ETX09354.1"/>
    <property type="molecule type" value="Genomic_DNA"/>
</dbReference>
<gene>
    <name evidence="2" type="ORF">ETSY2_00045</name>
</gene>
<organism evidence="2 3">
    <name type="scientific">Candidatus Entotheonella gemina</name>
    <dbReference type="NCBI Taxonomy" id="1429439"/>
    <lineage>
        <taxon>Bacteria</taxon>
        <taxon>Pseudomonadati</taxon>
        <taxon>Nitrospinota/Tectimicrobiota group</taxon>
        <taxon>Candidatus Tectimicrobiota</taxon>
        <taxon>Candidatus Entotheonellia</taxon>
        <taxon>Candidatus Entotheonellales</taxon>
        <taxon>Candidatus Entotheonellaceae</taxon>
        <taxon>Candidatus Entotheonella</taxon>
    </lineage>
</organism>
<dbReference type="AlphaFoldDB" id="W4MGC6"/>
<accession>W4MGC6</accession>
<keyword evidence="1" id="KW-0472">Membrane</keyword>
<protein>
    <submittedName>
        <fullName evidence="2">Uncharacterized protein</fullName>
    </submittedName>
</protein>
<keyword evidence="1" id="KW-1133">Transmembrane helix</keyword>
<keyword evidence="3" id="KW-1185">Reference proteome</keyword>
<keyword evidence="1" id="KW-0812">Transmembrane</keyword>
<sequence>MIIMDAMIGYLEEIMLVLGVSLFCFLSFVIPWSDQWLKPQQHDDSADAANGLCPNPACPHSSRL</sequence>
<proteinExistence type="predicted"/>